<dbReference type="GO" id="GO:0000166">
    <property type="term" value="F:nucleotide binding"/>
    <property type="evidence" value="ECO:0007669"/>
    <property type="project" value="InterPro"/>
</dbReference>
<proteinExistence type="predicted"/>
<dbReference type="STRING" id="1043004.A0A074WEQ5"/>
<dbReference type="Pfam" id="PF01408">
    <property type="entry name" value="GFO_IDH_MocA"/>
    <property type="match status" value="1"/>
</dbReference>
<dbReference type="AlphaFoldDB" id="A0A074WEQ5"/>
<organism evidence="2 3">
    <name type="scientific">Aureobasidium namibiae CBS 147.97</name>
    <dbReference type="NCBI Taxonomy" id="1043004"/>
    <lineage>
        <taxon>Eukaryota</taxon>
        <taxon>Fungi</taxon>
        <taxon>Dikarya</taxon>
        <taxon>Ascomycota</taxon>
        <taxon>Pezizomycotina</taxon>
        <taxon>Dothideomycetes</taxon>
        <taxon>Dothideomycetidae</taxon>
        <taxon>Dothideales</taxon>
        <taxon>Saccotheciaceae</taxon>
        <taxon>Aureobasidium</taxon>
    </lineage>
</organism>
<sequence length="199" mass="21720">MVLNLAYLFNAAILIPYICNTITSEAPKGLALIGLGNRGLGKALQYLEAETSFQLVAACDPNQAAITPFKDLNPDVPCFQDVNTMLENQNSRAGPPRVEYAYVAVPHSEYRSILPPLLCHQIHVLKEKPAGLNITELRCFQDLASANNVRLVTLTEEEKMSDSNSLGRCGYTYHLADGTDTLKSSADMHHDSQLAASQA</sequence>
<dbReference type="HOGENOM" id="CLU_1371940_0_0_1"/>
<dbReference type="PANTHER" id="PTHR43377:SF2">
    <property type="entry name" value="BINDING ROSSMANN FOLD OXIDOREDUCTASE, PUTATIVE (AFU_ORTHOLOGUE AFUA_4G00560)-RELATED"/>
    <property type="match status" value="1"/>
</dbReference>
<dbReference type="PANTHER" id="PTHR43377">
    <property type="entry name" value="BILIVERDIN REDUCTASE A"/>
    <property type="match status" value="1"/>
</dbReference>
<protein>
    <recommendedName>
        <fullName evidence="1">Gfo/Idh/MocA-like oxidoreductase N-terminal domain-containing protein</fullName>
    </recommendedName>
</protein>
<dbReference type="Gene3D" id="3.40.50.720">
    <property type="entry name" value="NAD(P)-binding Rossmann-like Domain"/>
    <property type="match status" value="1"/>
</dbReference>
<dbReference type="SUPFAM" id="SSF51735">
    <property type="entry name" value="NAD(P)-binding Rossmann-fold domains"/>
    <property type="match status" value="1"/>
</dbReference>
<feature type="domain" description="Gfo/Idh/MocA-like oxidoreductase N-terminal" evidence="1">
    <location>
        <begin position="30"/>
        <end position="151"/>
    </location>
</feature>
<reference evidence="2 3" key="1">
    <citation type="journal article" date="2014" name="BMC Genomics">
        <title>Genome sequencing of four Aureobasidium pullulans varieties: biotechnological potential, stress tolerance, and description of new species.</title>
        <authorList>
            <person name="Gostin Ar C."/>
            <person name="Ohm R.A."/>
            <person name="Kogej T."/>
            <person name="Sonjak S."/>
            <person name="Turk M."/>
            <person name="Zajc J."/>
            <person name="Zalar P."/>
            <person name="Grube M."/>
            <person name="Sun H."/>
            <person name="Han J."/>
            <person name="Sharma A."/>
            <person name="Chiniquy J."/>
            <person name="Ngan C.Y."/>
            <person name="Lipzen A."/>
            <person name="Barry K."/>
            <person name="Grigoriev I.V."/>
            <person name="Gunde-Cimerman N."/>
        </authorList>
    </citation>
    <scope>NUCLEOTIDE SEQUENCE [LARGE SCALE GENOMIC DNA]</scope>
    <source>
        <strain evidence="2 3">CBS 147.97</strain>
    </source>
</reference>
<name>A0A074WEQ5_9PEZI</name>
<dbReference type="Proteomes" id="UP000027730">
    <property type="component" value="Unassembled WGS sequence"/>
</dbReference>
<dbReference type="InterPro" id="IPR051450">
    <property type="entry name" value="Gfo/Idh/MocA_Oxidoreductases"/>
</dbReference>
<dbReference type="InterPro" id="IPR036291">
    <property type="entry name" value="NAD(P)-bd_dom_sf"/>
</dbReference>
<dbReference type="RefSeq" id="XP_013422564.1">
    <property type="nucleotide sequence ID" value="XM_013567110.1"/>
</dbReference>
<evidence type="ECO:0000313" key="2">
    <source>
        <dbReference type="EMBL" id="KEQ68372.1"/>
    </source>
</evidence>
<dbReference type="InterPro" id="IPR000683">
    <property type="entry name" value="Gfo/Idh/MocA-like_OxRdtase_N"/>
</dbReference>
<evidence type="ECO:0000313" key="3">
    <source>
        <dbReference type="Proteomes" id="UP000027730"/>
    </source>
</evidence>
<dbReference type="EMBL" id="KL584731">
    <property type="protein sequence ID" value="KEQ68372.1"/>
    <property type="molecule type" value="Genomic_DNA"/>
</dbReference>
<dbReference type="OrthoDB" id="416253at2759"/>
<keyword evidence="3" id="KW-1185">Reference proteome</keyword>
<accession>A0A074WEQ5</accession>
<dbReference type="GeneID" id="25417730"/>
<gene>
    <name evidence="2" type="ORF">M436DRAFT_86495</name>
</gene>
<evidence type="ECO:0000259" key="1">
    <source>
        <dbReference type="Pfam" id="PF01408"/>
    </source>
</evidence>